<sequence>VPAAAPLNVGTAAAPPPAATLNPAAPAFTSGFAAFAQSKGLAPPTFGGALSKAQDKPATDAAPAFGSAAPKAALSNPFFSTPSGSTAGLFFGKTNIVLPVPTVPDAAPAAVDGESEEQKRQERLLRFTASAKRAAPATADGATPAKKANTATDVDGEEETKGDADDTPATAE</sequence>
<feature type="region of interest" description="Disordered" evidence="1">
    <location>
        <begin position="103"/>
        <end position="172"/>
    </location>
</feature>
<protein>
    <submittedName>
        <fullName evidence="2">Uncharacterized protein</fullName>
    </submittedName>
</protein>
<gene>
    <name evidence="2" type="ORF">As57867_018632</name>
</gene>
<proteinExistence type="predicted"/>
<evidence type="ECO:0000256" key="1">
    <source>
        <dbReference type="SAM" id="MobiDB-lite"/>
    </source>
</evidence>
<evidence type="ECO:0000313" key="2">
    <source>
        <dbReference type="EMBL" id="KAF0689874.1"/>
    </source>
</evidence>
<organism evidence="2">
    <name type="scientific">Aphanomyces stellatus</name>
    <dbReference type="NCBI Taxonomy" id="120398"/>
    <lineage>
        <taxon>Eukaryota</taxon>
        <taxon>Sar</taxon>
        <taxon>Stramenopiles</taxon>
        <taxon>Oomycota</taxon>
        <taxon>Saprolegniomycetes</taxon>
        <taxon>Saprolegniales</taxon>
        <taxon>Verrucalvaceae</taxon>
        <taxon>Aphanomyces</taxon>
    </lineage>
</organism>
<reference evidence="2" key="1">
    <citation type="submission" date="2019-06" db="EMBL/GenBank/DDBJ databases">
        <title>Genomics analysis of Aphanomyces spp. identifies a new class of oomycete effector associated with host adaptation.</title>
        <authorList>
            <person name="Gaulin E."/>
        </authorList>
    </citation>
    <scope>NUCLEOTIDE SEQUENCE</scope>
    <source>
        <strain evidence="2">CBS 578.67</strain>
    </source>
</reference>
<dbReference type="AlphaFoldDB" id="A0A6A4Y0Y4"/>
<dbReference type="EMBL" id="VJMH01006406">
    <property type="protein sequence ID" value="KAF0689874.1"/>
    <property type="molecule type" value="Genomic_DNA"/>
</dbReference>
<comment type="caution">
    <text evidence="2">The sequence shown here is derived from an EMBL/GenBank/DDBJ whole genome shotgun (WGS) entry which is preliminary data.</text>
</comment>
<name>A0A6A4Y0Y4_9STRA</name>
<feature type="compositionally biased region" description="Basic and acidic residues" evidence="1">
    <location>
        <begin position="116"/>
        <end position="125"/>
    </location>
</feature>
<accession>A0A6A4Y0Y4</accession>
<feature type="compositionally biased region" description="Low complexity" evidence="1">
    <location>
        <begin position="129"/>
        <end position="148"/>
    </location>
</feature>
<feature type="region of interest" description="Disordered" evidence="1">
    <location>
        <begin position="45"/>
        <end position="64"/>
    </location>
</feature>
<feature type="non-terminal residue" evidence="2">
    <location>
        <position position="1"/>
    </location>
</feature>